<sequence>MSKSNWALLQCLGLLVLAGAGQAIVHGLISPGSPLLWGAFDWVPGGWDGQLIVLGSITIIGLLITVGANLASTKTYR</sequence>
<organism evidence="2 3">
    <name type="scientific">Amycolatopsis sulphurea</name>
    <dbReference type="NCBI Taxonomy" id="76022"/>
    <lineage>
        <taxon>Bacteria</taxon>
        <taxon>Bacillati</taxon>
        <taxon>Actinomycetota</taxon>
        <taxon>Actinomycetes</taxon>
        <taxon>Pseudonocardiales</taxon>
        <taxon>Pseudonocardiaceae</taxon>
        <taxon>Amycolatopsis</taxon>
    </lineage>
</organism>
<keyword evidence="1" id="KW-0812">Transmembrane</keyword>
<evidence type="ECO:0000313" key="2">
    <source>
        <dbReference type="EMBL" id="PFG50067.1"/>
    </source>
</evidence>
<dbReference type="Proteomes" id="UP000243542">
    <property type="component" value="Unassembled WGS sequence"/>
</dbReference>
<gene>
    <name evidence="2" type="ORF">ATK36_5269</name>
</gene>
<evidence type="ECO:0000256" key="1">
    <source>
        <dbReference type="SAM" id="Phobius"/>
    </source>
</evidence>
<proteinExistence type="predicted"/>
<dbReference type="AlphaFoldDB" id="A0A2A9FF41"/>
<reference evidence="2 3" key="1">
    <citation type="submission" date="2017-10" db="EMBL/GenBank/DDBJ databases">
        <title>Sequencing the genomes of 1000 actinobacteria strains.</title>
        <authorList>
            <person name="Klenk H.-P."/>
        </authorList>
    </citation>
    <scope>NUCLEOTIDE SEQUENCE [LARGE SCALE GENOMIC DNA]</scope>
    <source>
        <strain evidence="2 3">DSM 46092</strain>
    </source>
</reference>
<accession>A0A2A9FF41</accession>
<protein>
    <submittedName>
        <fullName evidence="2">Uncharacterized protein</fullName>
    </submittedName>
</protein>
<comment type="caution">
    <text evidence="2">The sequence shown here is derived from an EMBL/GenBank/DDBJ whole genome shotgun (WGS) entry which is preliminary data.</text>
</comment>
<feature type="transmembrane region" description="Helical" evidence="1">
    <location>
        <begin position="51"/>
        <end position="71"/>
    </location>
</feature>
<keyword evidence="1" id="KW-0472">Membrane</keyword>
<keyword evidence="1" id="KW-1133">Transmembrane helix</keyword>
<name>A0A2A9FF41_9PSEU</name>
<dbReference type="RefSeq" id="WP_098513873.1">
    <property type="nucleotide sequence ID" value="NZ_JBIAKZ010000040.1"/>
</dbReference>
<dbReference type="EMBL" id="PDJK01000002">
    <property type="protein sequence ID" value="PFG50067.1"/>
    <property type="molecule type" value="Genomic_DNA"/>
</dbReference>
<evidence type="ECO:0000313" key="3">
    <source>
        <dbReference type="Proteomes" id="UP000243542"/>
    </source>
</evidence>
<keyword evidence="3" id="KW-1185">Reference proteome</keyword>